<proteinExistence type="predicted"/>
<keyword evidence="2" id="KW-1185">Reference proteome</keyword>
<sequence>SRCPYDRVLAFETESDGIETRFQDAFAVHMGMVHVKHPPLDVEIWRGSTD</sequence>
<evidence type="ECO:0000313" key="2">
    <source>
        <dbReference type="Proteomes" id="UP000499080"/>
    </source>
</evidence>
<evidence type="ECO:0000313" key="1">
    <source>
        <dbReference type="EMBL" id="GBO44142.1"/>
    </source>
</evidence>
<organism evidence="1 2">
    <name type="scientific">Araneus ventricosus</name>
    <name type="common">Orbweaver spider</name>
    <name type="synonym">Epeira ventricosa</name>
    <dbReference type="NCBI Taxonomy" id="182803"/>
    <lineage>
        <taxon>Eukaryota</taxon>
        <taxon>Metazoa</taxon>
        <taxon>Ecdysozoa</taxon>
        <taxon>Arthropoda</taxon>
        <taxon>Chelicerata</taxon>
        <taxon>Arachnida</taxon>
        <taxon>Araneae</taxon>
        <taxon>Araneomorphae</taxon>
        <taxon>Entelegynae</taxon>
        <taxon>Araneoidea</taxon>
        <taxon>Araneidae</taxon>
        <taxon>Araneus</taxon>
    </lineage>
</organism>
<dbReference type="EMBL" id="BGPR01070763">
    <property type="protein sequence ID" value="GBO44142.1"/>
    <property type="molecule type" value="Genomic_DNA"/>
</dbReference>
<accession>A0A4Y2X858</accession>
<feature type="non-terminal residue" evidence="1">
    <location>
        <position position="1"/>
    </location>
</feature>
<dbReference type="AlphaFoldDB" id="A0A4Y2X858"/>
<gene>
    <name evidence="1" type="ORF">AVEN_13983_1</name>
</gene>
<dbReference type="Proteomes" id="UP000499080">
    <property type="component" value="Unassembled WGS sequence"/>
</dbReference>
<reference evidence="1 2" key="1">
    <citation type="journal article" date="2019" name="Sci. Rep.">
        <title>Orb-weaving spider Araneus ventricosus genome elucidates the spidroin gene catalogue.</title>
        <authorList>
            <person name="Kono N."/>
            <person name="Nakamura H."/>
            <person name="Ohtoshi R."/>
            <person name="Moran D.A.P."/>
            <person name="Shinohara A."/>
            <person name="Yoshida Y."/>
            <person name="Fujiwara M."/>
            <person name="Mori M."/>
            <person name="Tomita M."/>
            <person name="Arakawa K."/>
        </authorList>
    </citation>
    <scope>NUCLEOTIDE SEQUENCE [LARGE SCALE GENOMIC DNA]</scope>
</reference>
<name>A0A4Y2X858_ARAVE</name>
<protein>
    <submittedName>
        <fullName evidence="1">Uncharacterized protein</fullName>
    </submittedName>
</protein>
<comment type="caution">
    <text evidence="1">The sequence shown here is derived from an EMBL/GenBank/DDBJ whole genome shotgun (WGS) entry which is preliminary data.</text>
</comment>